<feature type="signal peptide" evidence="4">
    <location>
        <begin position="1"/>
        <end position="21"/>
    </location>
</feature>
<evidence type="ECO:0000313" key="7">
    <source>
        <dbReference type="Proteomes" id="UP000035368"/>
    </source>
</evidence>
<name>A0A0G3GSF2_9CORY</name>
<dbReference type="PROSITE" id="PS51257">
    <property type="entry name" value="PROKAR_LIPOPROTEIN"/>
    <property type="match status" value="1"/>
</dbReference>
<evidence type="ECO:0000256" key="3">
    <source>
        <dbReference type="SAM" id="MobiDB-lite"/>
    </source>
</evidence>
<sequence length="180" mass="18410">MKFSKPAAAACIFAAALSLTACGDKGSSDTTTSSAAKPAASSAAKADAATPTAADLNKILAVATDPAATVDQKIKTVQGAETAPELFETMTKSKIDSGAEFQVVDPVLPGYTPNSVLATVNFTLPERPSQVADSVEFVNEGGNWKLSKGWACTLITNTVSPEKVPAMCQSEAPAGEVKSQ</sequence>
<accession>A0A0G3GSF2</accession>
<feature type="compositionally biased region" description="Low complexity" evidence="3">
    <location>
        <begin position="28"/>
        <end position="47"/>
    </location>
</feature>
<dbReference type="KEGG" id="cei:CEPID_08275"/>
<proteinExistence type="inferred from homology"/>
<dbReference type="InterPro" id="IPR058644">
    <property type="entry name" value="Mtb12-like_C"/>
</dbReference>
<evidence type="ECO:0000256" key="1">
    <source>
        <dbReference type="ARBA" id="ARBA00022729"/>
    </source>
</evidence>
<feature type="region of interest" description="Disordered" evidence="3">
    <location>
        <begin position="27"/>
        <end position="47"/>
    </location>
</feature>
<dbReference type="RefSeq" id="WP_047240522.1">
    <property type="nucleotide sequence ID" value="NZ_CP011541.1"/>
</dbReference>
<dbReference type="PATRIC" id="fig|1050174.4.peg.1666"/>
<gene>
    <name evidence="6" type="ORF">CEPID_08275</name>
</gene>
<dbReference type="Proteomes" id="UP000035368">
    <property type="component" value="Chromosome"/>
</dbReference>
<evidence type="ECO:0000256" key="2">
    <source>
        <dbReference type="ARBA" id="ARBA00093774"/>
    </source>
</evidence>
<feature type="chain" id="PRO_5039068232" description="Low molecular weight antigen MTB12-like C-terminal domain-containing protein" evidence="4">
    <location>
        <begin position="22"/>
        <end position="180"/>
    </location>
</feature>
<organism evidence="6 7">
    <name type="scientific">Corynebacterium epidermidicanis</name>
    <dbReference type="NCBI Taxonomy" id="1050174"/>
    <lineage>
        <taxon>Bacteria</taxon>
        <taxon>Bacillati</taxon>
        <taxon>Actinomycetota</taxon>
        <taxon>Actinomycetes</taxon>
        <taxon>Mycobacteriales</taxon>
        <taxon>Corynebacteriaceae</taxon>
        <taxon>Corynebacterium</taxon>
    </lineage>
</organism>
<evidence type="ECO:0000313" key="6">
    <source>
        <dbReference type="EMBL" id="AKK03505.1"/>
    </source>
</evidence>
<comment type="similarity">
    <text evidence="2">Belongs to the MTB12 family.</text>
</comment>
<dbReference type="STRING" id="1050174.CEPID_08275"/>
<keyword evidence="7" id="KW-1185">Reference proteome</keyword>
<feature type="domain" description="Low molecular weight antigen MTB12-like C-terminal" evidence="5">
    <location>
        <begin position="50"/>
        <end position="161"/>
    </location>
</feature>
<dbReference type="EMBL" id="CP011541">
    <property type="protein sequence ID" value="AKK03505.1"/>
    <property type="molecule type" value="Genomic_DNA"/>
</dbReference>
<dbReference type="Pfam" id="PF26580">
    <property type="entry name" value="Mtb12_C"/>
    <property type="match status" value="1"/>
</dbReference>
<reference evidence="6 7" key="1">
    <citation type="submission" date="2015-05" db="EMBL/GenBank/DDBJ databases">
        <title>Complete genome sequence of Corynebacterium epidermidicanis DSM 45586, isolated from the skin of a dog suffering from pruritus.</title>
        <authorList>
            <person name="Ruckert C."/>
            <person name="Albersmeier A."/>
            <person name="Winkler A."/>
            <person name="Tauch A."/>
        </authorList>
    </citation>
    <scope>NUCLEOTIDE SEQUENCE [LARGE SCALE GENOMIC DNA]</scope>
    <source>
        <strain evidence="6 7">DSM 45586</strain>
    </source>
</reference>
<evidence type="ECO:0000259" key="5">
    <source>
        <dbReference type="Pfam" id="PF26580"/>
    </source>
</evidence>
<evidence type="ECO:0000256" key="4">
    <source>
        <dbReference type="SAM" id="SignalP"/>
    </source>
</evidence>
<dbReference type="AlphaFoldDB" id="A0A0G3GSF2"/>
<keyword evidence="1 4" id="KW-0732">Signal</keyword>
<protein>
    <recommendedName>
        <fullName evidence="5">Low molecular weight antigen MTB12-like C-terminal domain-containing protein</fullName>
    </recommendedName>
</protein>